<feature type="domain" description="AB hydrolase-1" evidence="5">
    <location>
        <begin position="87"/>
        <end position="284"/>
    </location>
</feature>
<accession>A0ABT9QL42</accession>
<sequence length="514" mass="55817">MRKPVLITVLLALLLPLLAAPPTAAASAIAPPAASAAITWTPCAENSAVECGTLTLPVDWNIPRGETFELALARRKATDPAARIGSLVVNPGGPGSSGVSAVFEETFGFTSEITSRFDVVGFDPRGVGRSHPILCSVALAGQAPEVIMRSQADFDRWLAYNEQVRRDCRARTGPLFDHVDTGSVVRDLDALRAALGDDKLTYYGLSHGTLLGQQYAERFPHRVRALALDSNVDHSLDTAAFLRGVAWTAQDSFDEFVTWCAKDTACALHGQDVRAFWRNLRARADRGELHMPGRPGTPLPRMTLENEVIGAFYGPYWKELAEVLVAIDTSTATPQLMSAAPARAEETYNNTVQIMCQDFDLPIHDYREYHSHLRTAAKIAPDMRYGPRAMLLTVNCLGQPTIPNPQRRLHVDAPLTLLLVNALHDPATGYPWAVSTARQIGREARLLTYEGWGHHIYGRGECVTSAFDRYLVSLTVPAKGARCAAVPPDQASGLQVGLPGWTARLPGTDPGRGS</sequence>
<comment type="caution">
    <text evidence="7">The sequence shown here is derived from an EMBL/GenBank/DDBJ whole genome shotgun (WGS) entry which is preliminary data.</text>
</comment>
<evidence type="ECO:0000259" key="5">
    <source>
        <dbReference type="Pfam" id="PF00561"/>
    </source>
</evidence>
<evidence type="ECO:0000313" key="8">
    <source>
        <dbReference type="Proteomes" id="UP001225356"/>
    </source>
</evidence>
<evidence type="ECO:0000256" key="3">
    <source>
        <dbReference type="ARBA" id="ARBA00022801"/>
    </source>
</evidence>
<evidence type="ECO:0000259" key="6">
    <source>
        <dbReference type="Pfam" id="PF08386"/>
    </source>
</evidence>
<evidence type="ECO:0000256" key="2">
    <source>
        <dbReference type="ARBA" id="ARBA00022729"/>
    </source>
</evidence>
<feature type="domain" description="Peptidase S33 tripeptidyl aminopeptidase-like C-terminal" evidence="6">
    <location>
        <begin position="386"/>
        <end position="483"/>
    </location>
</feature>
<dbReference type="RefSeq" id="WP_307564089.1">
    <property type="nucleotide sequence ID" value="NZ_JAUSQU010000001.1"/>
</dbReference>
<feature type="signal peptide" evidence="4">
    <location>
        <begin position="1"/>
        <end position="25"/>
    </location>
</feature>
<dbReference type="InterPro" id="IPR029058">
    <property type="entry name" value="AB_hydrolase_fold"/>
</dbReference>
<dbReference type="Gene3D" id="3.40.50.1820">
    <property type="entry name" value="alpha/beta hydrolase"/>
    <property type="match status" value="1"/>
</dbReference>
<name>A0ABT9QL42_9ACTN</name>
<evidence type="ECO:0000256" key="4">
    <source>
        <dbReference type="SAM" id="SignalP"/>
    </source>
</evidence>
<dbReference type="SUPFAM" id="SSF53474">
    <property type="entry name" value="alpha/beta-Hydrolases"/>
    <property type="match status" value="1"/>
</dbReference>
<keyword evidence="3" id="KW-0378">Hydrolase</keyword>
<feature type="chain" id="PRO_5045370384" evidence="4">
    <location>
        <begin position="26"/>
        <end position="514"/>
    </location>
</feature>
<dbReference type="Proteomes" id="UP001225356">
    <property type="component" value="Unassembled WGS sequence"/>
</dbReference>
<gene>
    <name evidence="7" type="ORF">J2853_006312</name>
</gene>
<comment type="similarity">
    <text evidence="1">Belongs to the peptidase S33 family.</text>
</comment>
<dbReference type="Pfam" id="PF00561">
    <property type="entry name" value="Abhydrolase_1"/>
    <property type="match status" value="1"/>
</dbReference>
<evidence type="ECO:0000313" key="7">
    <source>
        <dbReference type="EMBL" id="MDP9847101.1"/>
    </source>
</evidence>
<dbReference type="InterPro" id="IPR000073">
    <property type="entry name" value="AB_hydrolase_1"/>
</dbReference>
<dbReference type="PANTHER" id="PTHR43248">
    <property type="entry name" value="2-SUCCINYL-6-HYDROXY-2,4-CYCLOHEXADIENE-1-CARBOXYLATE SYNTHASE"/>
    <property type="match status" value="1"/>
</dbReference>
<dbReference type="EMBL" id="JAUSQU010000001">
    <property type="protein sequence ID" value="MDP9847101.1"/>
    <property type="molecule type" value="Genomic_DNA"/>
</dbReference>
<keyword evidence="8" id="KW-1185">Reference proteome</keyword>
<organism evidence="7 8">
    <name type="scientific">Streptosporangium lutulentum</name>
    <dbReference type="NCBI Taxonomy" id="1461250"/>
    <lineage>
        <taxon>Bacteria</taxon>
        <taxon>Bacillati</taxon>
        <taxon>Actinomycetota</taxon>
        <taxon>Actinomycetes</taxon>
        <taxon>Streptosporangiales</taxon>
        <taxon>Streptosporangiaceae</taxon>
        <taxon>Streptosporangium</taxon>
    </lineage>
</organism>
<dbReference type="Pfam" id="PF08386">
    <property type="entry name" value="Abhydrolase_4"/>
    <property type="match status" value="1"/>
</dbReference>
<reference evidence="7 8" key="1">
    <citation type="submission" date="2023-07" db="EMBL/GenBank/DDBJ databases">
        <title>Sequencing the genomes of 1000 actinobacteria strains.</title>
        <authorList>
            <person name="Klenk H.-P."/>
        </authorList>
    </citation>
    <scope>NUCLEOTIDE SEQUENCE [LARGE SCALE GENOMIC DNA]</scope>
    <source>
        <strain evidence="7 8">DSM 46740</strain>
    </source>
</reference>
<dbReference type="InterPro" id="IPR051601">
    <property type="entry name" value="Serine_prot/Carboxylest_S33"/>
</dbReference>
<evidence type="ECO:0000256" key="1">
    <source>
        <dbReference type="ARBA" id="ARBA00010088"/>
    </source>
</evidence>
<proteinExistence type="inferred from homology"/>
<dbReference type="InterPro" id="IPR013595">
    <property type="entry name" value="Pept_S33_TAP-like_C"/>
</dbReference>
<keyword evidence="2 4" id="KW-0732">Signal</keyword>
<dbReference type="PANTHER" id="PTHR43248:SF29">
    <property type="entry name" value="TRIPEPTIDYL AMINOPEPTIDASE"/>
    <property type="match status" value="1"/>
</dbReference>
<protein>
    <submittedName>
        <fullName evidence="7">Pimeloyl-ACP methyl ester carboxylesterase</fullName>
    </submittedName>
</protein>